<proteinExistence type="predicted"/>
<organism evidence="2 3">
    <name type="scientific">Haloarchaeobius iranensis</name>
    <dbReference type="NCBI Taxonomy" id="996166"/>
    <lineage>
        <taxon>Archaea</taxon>
        <taxon>Methanobacteriati</taxon>
        <taxon>Methanobacteriota</taxon>
        <taxon>Stenosarchaea group</taxon>
        <taxon>Halobacteria</taxon>
        <taxon>Halobacteriales</taxon>
        <taxon>Halorubellaceae</taxon>
        <taxon>Haloarchaeobius</taxon>
    </lineage>
</organism>
<dbReference type="EMBL" id="FNIA01000004">
    <property type="protein sequence ID" value="SDM60054.1"/>
    <property type="molecule type" value="Genomic_DNA"/>
</dbReference>
<dbReference type="AlphaFoldDB" id="A0A1G9UJR9"/>
<dbReference type="Proteomes" id="UP000199370">
    <property type="component" value="Unassembled WGS sequence"/>
</dbReference>
<name>A0A1G9UJR9_9EURY</name>
<protein>
    <submittedName>
        <fullName evidence="2">Uncharacterized protein</fullName>
    </submittedName>
</protein>
<evidence type="ECO:0000313" key="2">
    <source>
        <dbReference type="EMBL" id="SDM60054.1"/>
    </source>
</evidence>
<feature type="region of interest" description="Disordered" evidence="1">
    <location>
        <begin position="166"/>
        <end position="235"/>
    </location>
</feature>
<accession>A0A1G9UJR9</accession>
<keyword evidence="3" id="KW-1185">Reference proteome</keyword>
<reference evidence="2 3" key="1">
    <citation type="submission" date="2016-10" db="EMBL/GenBank/DDBJ databases">
        <authorList>
            <person name="de Groot N.N."/>
        </authorList>
    </citation>
    <scope>NUCLEOTIDE SEQUENCE [LARGE SCALE GENOMIC DNA]</scope>
    <source>
        <strain evidence="3">EB21,IBRC-M 10013,KCTC 4048</strain>
    </source>
</reference>
<dbReference type="RefSeq" id="WP_089731934.1">
    <property type="nucleotide sequence ID" value="NZ_JBHUJM010000006.1"/>
</dbReference>
<feature type="compositionally biased region" description="Low complexity" evidence="1">
    <location>
        <begin position="184"/>
        <end position="206"/>
    </location>
</feature>
<feature type="compositionally biased region" description="Acidic residues" evidence="1">
    <location>
        <begin position="439"/>
        <end position="449"/>
    </location>
</feature>
<feature type="region of interest" description="Disordered" evidence="1">
    <location>
        <begin position="424"/>
        <end position="449"/>
    </location>
</feature>
<evidence type="ECO:0000256" key="1">
    <source>
        <dbReference type="SAM" id="MobiDB-lite"/>
    </source>
</evidence>
<gene>
    <name evidence="2" type="ORF">SAMN05192554_104160</name>
</gene>
<evidence type="ECO:0000313" key="3">
    <source>
        <dbReference type="Proteomes" id="UP000199370"/>
    </source>
</evidence>
<sequence>MRVPNRWYGGYTVDVEVDDVVVRKGLDLETLPLPSVKFAFESGRDAPVGVRLTERLPESVQREHVAVHADYGGQGWTAFDDGRLVYTGSVPPGDTVVTLLMVWLSEPDHIYGFLGQPHLRVTSNPNAPSLRPVGVETDLLRVDGRFASDEPFERIRAAVERALTTPADAATDRPGSGSQPVAAPPAGGTWDDTDGAAAGAGPTSGASVTEPGREALPEPDNDWPHPVVRGGVGELAPPEEATVDDLLDQPVSPGSHLVRVETRDSYHGGGAVVVAQELANAFEIDGRQVTGDGRRDIVDAVVVTDQSAGRIVEALVDRPQVVDVFVSPVTAEDEAAEPVIDDVVETFEELAADFDPVDAAELEAELDETEFPGPDGDEFTITELVEGEVDAATVAGDADDGELHTLQEEIGRLADHVADLEAELDELDGEPADVREGDSEPAVEPDTDD</sequence>